<feature type="transmembrane region" description="Helical" evidence="7">
    <location>
        <begin position="16"/>
        <end position="36"/>
    </location>
</feature>
<evidence type="ECO:0000256" key="6">
    <source>
        <dbReference type="SAM" id="MobiDB-lite"/>
    </source>
</evidence>
<protein>
    <recommendedName>
        <fullName evidence="8">DUF3817 domain-containing protein</fullName>
    </recommendedName>
</protein>
<proteinExistence type="predicted"/>
<sequence length="139" mass="15007">MTSIQQAERLSNRLRIVRLAALIDLVLLLALVSAALSGQKEIVHVLGPLHGINFLLLLVIAGVGAIDGLWKWWFPVAVLLTAGPPGAFVGELIITRRLRQQNTLPGSDAPTALSKTRETDVHGARLASHGERALDRRGE</sequence>
<evidence type="ECO:0000313" key="9">
    <source>
        <dbReference type="EMBL" id="QBD75874.1"/>
    </source>
</evidence>
<keyword evidence="2" id="KW-1003">Cell membrane</keyword>
<feature type="compositionally biased region" description="Basic and acidic residues" evidence="6">
    <location>
        <begin position="115"/>
        <end position="139"/>
    </location>
</feature>
<feature type="transmembrane region" description="Helical" evidence="7">
    <location>
        <begin position="72"/>
        <end position="94"/>
    </location>
</feature>
<dbReference type="Proteomes" id="UP000290365">
    <property type="component" value="Chromosome"/>
</dbReference>
<feature type="region of interest" description="Disordered" evidence="6">
    <location>
        <begin position="103"/>
        <end position="139"/>
    </location>
</feature>
<evidence type="ECO:0000256" key="3">
    <source>
        <dbReference type="ARBA" id="ARBA00022692"/>
    </source>
</evidence>
<keyword evidence="4 7" id="KW-1133">Transmembrane helix</keyword>
<dbReference type="Pfam" id="PF12823">
    <property type="entry name" value="DUF3817"/>
    <property type="match status" value="1"/>
</dbReference>
<evidence type="ECO:0000256" key="1">
    <source>
        <dbReference type="ARBA" id="ARBA00004651"/>
    </source>
</evidence>
<dbReference type="InterPro" id="IPR023845">
    <property type="entry name" value="DUF3817_TM"/>
</dbReference>
<comment type="subcellular location">
    <subcellularLocation>
        <location evidence="1">Cell membrane</location>
        <topology evidence="1">Multi-pass membrane protein</topology>
    </subcellularLocation>
</comment>
<evidence type="ECO:0000256" key="7">
    <source>
        <dbReference type="SAM" id="Phobius"/>
    </source>
</evidence>
<dbReference type="RefSeq" id="WP_129886471.1">
    <property type="nucleotide sequence ID" value="NZ_CP035758.1"/>
</dbReference>
<evidence type="ECO:0000256" key="5">
    <source>
        <dbReference type="ARBA" id="ARBA00023136"/>
    </source>
</evidence>
<evidence type="ECO:0000256" key="2">
    <source>
        <dbReference type="ARBA" id="ARBA00022475"/>
    </source>
</evidence>
<accession>A0A4P6JL26</accession>
<dbReference type="OrthoDB" id="5244779at2"/>
<dbReference type="AlphaFoldDB" id="A0A4P6JL26"/>
<reference evidence="9 10" key="1">
    <citation type="submission" date="2019-01" db="EMBL/GenBank/DDBJ databases">
        <title>Ktedonosporobacter rubrisoli SCAWS-G2.</title>
        <authorList>
            <person name="Huang Y."/>
            <person name="Yan B."/>
        </authorList>
    </citation>
    <scope>NUCLEOTIDE SEQUENCE [LARGE SCALE GENOMIC DNA]</scope>
    <source>
        <strain evidence="9 10">SCAWS-G2</strain>
    </source>
</reference>
<evidence type="ECO:0000313" key="10">
    <source>
        <dbReference type="Proteomes" id="UP000290365"/>
    </source>
</evidence>
<keyword evidence="10" id="KW-1185">Reference proteome</keyword>
<dbReference type="GO" id="GO:0005886">
    <property type="term" value="C:plasma membrane"/>
    <property type="evidence" value="ECO:0007669"/>
    <property type="project" value="UniProtKB-SubCell"/>
</dbReference>
<evidence type="ECO:0000259" key="8">
    <source>
        <dbReference type="Pfam" id="PF12823"/>
    </source>
</evidence>
<dbReference type="EMBL" id="CP035758">
    <property type="protein sequence ID" value="QBD75874.1"/>
    <property type="molecule type" value="Genomic_DNA"/>
</dbReference>
<name>A0A4P6JL26_KTERU</name>
<feature type="domain" description="DUF3817" evidence="8">
    <location>
        <begin position="15"/>
        <end position="89"/>
    </location>
</feature>
<keyword evidence="3 7" id="KW-0812">Transmembrane</keyword>
<keyword evidence="5 7" id="KW-0472">Membrane</keyword>
<dbReference type="KEGG" id="kbs:EPA93_07575"/>
<gene>
    <name evidence="9" type="ORF">EPA93_07575</name>
</gene>
<feature type="transmembrane region" description="Helical" evidence="7">
    <location>
        <begin position="43"/>
        <end position="66"/>
    </location>
</feature>
<organism evidence="9 10">
    <name type="scientific">Ktedonosporobacter rubrisoli</name>
    <dbReference type="NCBI Taxonomy" id="2509675"/>
    <lineage>
        <taxon>Bacteria</taxon>
        <taxon>Bacillati</taxon>
        <taxon>Chloroflexota</taxon>
        <taxon>Ktedonobacteria</taxon>
        <taxon>Ktedonobacterales</taxon>
        <taxon>Ktedonosporobacteraceae</taxon>
        <taxon>Ktedonosporobacter</taxon>
    </lineage>
</organism>
<evidence type="ECO:0000256" key="4">
    <source>
        <dbReference type="ARBA" id="ARBA00022989"/>
    </source>
</evidence>